<evidence type="ECO:0000313" key="1">
    <source>
        <dbReference type="EMBL" id="MBP1326459.1"/>
    </source>
</evidence>
<accession>A0A940T450</accession>
<name>A0A940T450_9MICO</name>
<reference evidence="1" key="1">
    <citation type="submission" date="2021-02" db="EMBL/GenBank/DDBJ databases">
        <title>Sequencing the genomes of 1000 actinobacteria strains.</title>
        <authorList>
            <person name="Klenk H.-P."/>
        </authorList>
    </citation>
    <scope>NUCLEOTIDE SEQUENCE</scope>
    <source>
        <strain evidence="1">DSM 22850</strain>
    </source>
</reference>
<dbReference type="AlphaFoldDB" id="A0A940T450"/>
<dbReference type="EMBL" id="JAFIDA010000001">
    <property type="protein sequence ID" value="MBP1326459.1"/>
    <property type="molecule type" value="Genomic_DNA"/>
</dbReference>
<sequence length="43" mass="4208">MTPSLLLRLREGGRVSCSGVGYGVGRGVADGVAGGVFTADVAV</sequence>
<dbReference type="RefSeq" id="WP_280909317.1">
    <property type="nucleotide sequence ID" value="NZ_JAFIDA010000001.1"/>
</dbReference>
<organism evidence="1 2">
    <name type="scientific">Leucobacter exalbidus</name>
    <dbReference type="NCBI Taxonomy" id="662960"/>
    <lineage>
        <taxon>Bacteria</taxon>
        <taxon>Bacillati</taxon>
        <taxon>Actinomycetota</taxon>
        <taxon>Actinomycetes</taxon>
        <taxon>Micrococcales</taxon>
        <taxon>Microbacteriaceae</taxon>
        <taxon>Leucobacter</taxon>
    </lineage>
</organism>
<proteinExistence type="predicted"/>
<dbReference type="Proteomes" id="UP000675163">
    <property type="component" value="Unassembled WGS sequence"/>
</dbReference>
<comment type="caution">
    <text evidence="1">The sequence shown here is derived from an EMBL/GenBank/DDBJ whole genome shotgun (WGS) entry which is preliminary data.</text>
</comment>
<evidence type="ECO:0000313" key="2">
    <source>
        <dbReference type="Proteomes" id="UP000675163"/>
    </source>
</evidence>
<gene>
    <name evidence="1" type="ORF">JOF28_001691</name>
</gene>
<protein>
    <submittedName>
        <fullName evidence="1">Uncharacterized protein</fullName>
    </submittedName>
</protein>
<keyword evidence="2" id="KW-1185">Reference proteome</keyword>